<feature type="region of interest" description="Disordered" evidence="10">
    <location>
        <begin position="3689"/>
        <end position="3718"/>
    </location>
</feature>
<dbReference type="EMBL" id="FOHX01000002">
    <property type="protein sequence ID" value="SET14933.1"/>
    <property type="molecule type" value="Genomic_DNA"/>
</dbReference>
<dbReference type="SUPFAM" id="SSF47336">
    <property type="entry name" value="ACP-like"/>
    <property type="match status" value="3"/>
</dbReference>
<feature type="domain" description="Ketosynthase family 3 (KS3)" evidence="12">
    <location>
        <begin position="33"/>
        <end position="458"/>
    </location>
</feature>
<evidence type="ECO:0000313" key="14">
    <source>
        <dbReference type="EMBL" id="SET14933.1"/>
    </source>
</evidence>
<dbReference type="SMART" id="SM00823">
    <property type="entry name" value="PKS_PP"/>
    <property type="match status" value="3"/>
</dbReference>
<dbReference type="GO" id="GO:0031177">
    <property type="term" value="F:phosphopantetheine binding"/>
    <property type="evidence" value="ECO:0007669"/>
    <property type="project" value="InterPro"/>
</dbReference>
<evidence type="ECO:0000256" key="10">
    <source>
        <dbReference type="SAM" id="MobiDB-lite"/>
    </source>
</evidence>
<dbReference type="InterPro" id="IPR009081">
    <property type="entry name" value="PP-bd_ACP"/>
</dbReference>
<evidence type="ECO:0000313" key="15">
    <source>
        <dbReference type="Proteomes" id="UP000199361"/>
    </source>
</evidence>
<dbReference type="Pfam" id="PF00109">
    <property type="entry name" value="ketoacyl-synt"/>
    <property type="match status" value="3"/>
</dbReference>
<evidence type="ECO:0000256" key="2">
    <source>
        <dbReference type="ARBA" id="ARBA00004792"/>
    </source>
</evidence>
<dbReference type="Gene3D" id="3.40.47.10">
    <property type="match status" value="3"/>
</dbReference>
<dbReference type="InterPro" id="IPR016036">
    <property type="entry name" value="Malonyl_transacylase_ACP-bd"/>
</dbReference>
<dbReference type="Gene3D" id="3.40.366.10">
    <property type="entry name" value="Malonyl-Coenzyme A Acyl Carrier Protein, domain 2"/>
    <property type="match status" value="3"/>
</dbReference>
<dbReference type="Pfam" id="PF22953">
    <property type="entry name" value="SpnB_Rossmann"/>
    <property type="match status" value="3"/>
</dbReference>
<dbReference type="PROSITE" id="PS52004">
    <property type="entry name" value="KS3_2"/>
    <property type="match status" value="3"/>
</dbReference>
<dbReference type="Proteomes" id="UP000199361">
    <property type="component" value="Unassembled WGS sequence"/>
</dbReference>
<dbReference type="Gene3D" id="3.40.50.720">
    <property type="entry name" value="NAD(P)-binding Rossmann-like Domain"/>
    <property type="match status" value="3"/>
</dbReference>
<dbReference type="PROSITE" id="PS00012">
    <property type="entry name" value="PHOSPHOPANTETHEINE"/>
    <property type="match status" value="3"/>
</dbReference>
<dbReference type="InterPro" id="IPR016039">
    <property type="entry name" value="Thiolase-like"/>
</dbReference>
<dbReference type="SMART" id="SM01294">
    <property type="entry name" value="PKS_PP_betabranch"/>
    <property type="match status" value="3"/>
</dbReference>
<dbReference type="InterPro" id="IPR013968">
    <property type="entry name" value="PKS_KR"/>
</dbReference>
<dbReference type="Pfam" id="PF21089">
    <property type="entry name" value="PKS_DH_N"/>
    <property type="match status" value="2"/>
</dbReference>
<dbReference type="InterPro" id="IPR032821">
    <property type="entry name" value="PKS_assoc"/>
</dbReference>
<name>A0A1I0C6I4_9ACTN</name>
<dbReference type="Pfam" id="PF00698">
    <property type="entry name" value="Acyl_transf_1"/>
    <property type="match status" value="3"/>
</dbReference>
<feature type="domain" description="PKS/mFAS DH" evidence="13">
    <location>
        <begin position="2446"/>
        <end position="2717"/>
    </location>
</feature>
<keyword evidence="4" id="KW-0597">Phosphoprotein</keyword>
<dbReference type="Pfam" id="PF00550">
    <property type="entry name" value="PP-binding"/>
    <property type="match status" value="3"/>
</dbReference>
<feature type="domain" description="PKS/mFAS DH" evidence="13">
    <location>
        <begin position="4191"/>
        <end position="4467"/>
    </location>
</feature>
<dbReference type="SMART" id="SM00827">
    <property type="entry name" value="PKS_AT"/>
    <property type="match status" value="3"/>
</dbReference>
<feature type="domain" description="Carrier" evidence="11">
    <location>
        <begin position="3187"/>
        <end position="3262"/>
    </location>
</feature>
<dbReference type="SMART" id="SM00822">
    <property type="entry name" value="PKS_KR"/>
    <property type="match status" value="3"/>
</dbReference>
<dbReference type="RefSeq" id="WP_091077621.1">
    <property type="nucleotide sequence ID" value="NZ_FOHX01000002.1"/>
</dbReference>
<feature type="domain" description="Ketosynthase family 3 (KS3)" evidence="12">
    <location>
        <begin position="3280"/>
        <end position="3691"/>
    </location>
</feature>
<dbReference type="FunFam" id="1.10.1200.10:FF:000007">
    <property type="entry name" value="Probable polyketide synthase pks17"/>
    <property type="match status" value="3"/>
</dbReference>
<feature type="region of interest" description="C-terminal hotdog fold" evidence="9">
    <location>
        <begin position="2579"/>
        <end position="2717"/>
    </location>
</feature>
<evidence type="ECO:0000256" key="5">
    <source>
        <dbReference type="ARBA" id="ARBA00022679"/>
    </source>
</evidence>
<dbReference type="PROSITE" id="PS50075">
    <property type="entry name" value="CARRIER"/>
    <property type="match status" value="3"/>
</dbReference>
<evidence type="ECO:0000259" key="13">
    <source>
        <dbReference type="PROSITE" id="PS52019"/>
    </source>
</evidence>
<dbReference type="SUPFAM" id="SSF53901">
    <property type="entry name" value="Thiolase-like"/>
    <property type="match status" value="3"/>
</dbReference>
<dbReference type="InterPro" id="IPR014030">
    <property type="entry name" value="Ketoacyl_synth_N"/>
</dbReference>
<dbReference type="InterPro" id="IPR015083">
    <property type="entry name" value="NorB/c/GfsB-D-like_docking"/>
</dbReference>
<dbReference type="FunFam" id="3.40.47.10:FF:000019">
    <property type="entry name" value="Polyketide synthase type I"/>
    <property type="match status" value="3"/>
</dbReference>
<dbReference type="CDD" id="cd00833">
    <property type="entry name" value="PKS"/>
    <property type="match status" value="3"/>
</dbReference>
<dbReference type="Gene3D" id="1.10.1200.10">
    <property type="entry name" value="ACP-like"/>
    <property type="match status" value="3"/>
</dbReference>
<dbReference type="InterPro" id="IPR049552">
    <property type="entry name" value="PKS_DH_N"/>
</dbReference>
<evidence type="ECO:0000256" key="8">
    <source>
        <dbReference type="ARBA" id="ARBA00023315"/>
    </source>
</evidence>
<dbReference type="Pfam" id="PF08990">
    <property type="entry name" value="Docking"/>
    <property type="match status" value="1"/>
</dbReference>
<dbReference type="InterPro" id="IPR016035">
    <property type="entry name" value="Acyl_Trfase/lysoPLipase"/>
</dbReference>
<dbReference type="InterPro" id="IPR036299">
    <property type="entry name" value="Polyketide_synth_docking_sf"/>
</dbReference>
<dbReference type="InterPro" id="IPR036736">
    <property type="entry name" value="ACP-like_sf"/>
</dbReference>
<feature type="domain" description="Carrier" evidence="11">
    <location>
        <begin position="1417"/>
        <end position="1492"/>
    </location>
</feature>
<keyword evidence="7" id="KW-0511">Multifunctional enzyme</keyword>
<dbReference type="GO" id="GO:0033068">
    <property type="term" value="P:macrolide biosynthetic process"/>
    <property type="evidence" value="ECO:0007669"/>
    <property type="project" value="UniProtKB-ARBA"/>
</dbReference>
<sequence length="5134" mass="533423">MSGDDRLRDYLRRATADLQETRRQLRDVTERAREPIAIVGMACRYPGGVANPEELWSLVAAGREGITGFPTDRGWDVDALYDPDLTRPGTSYVDRGGFLAGSGEFDADFFGMSPREATATDPQQRLILETSWEALEHAGVDPSGLRRSRTGVYVGVMAPDYAIGYGRDVPEAEGLLSTGSHGSVVSGRVAYAFGLEGPAVSVDTACSSSLVALHLAAQALRSGECDLALVGGVTVMSTPETFTEFARQRGLAPDGRVKAFADGADGTAWGEGVGVLVVERLSDARRHGHRVLAVVRGGAVNQDGASNGLTAPNGPSQERVISQALTAAGLVAADVDVVEAHGTGTALGDPIEAQALLGTYGRGRRTPLWLGSVKSNLGHTQAAAGVAGVIKMVMAMRHGLLPKTLHVDAPSSKVNWSGGAVELLTEARQWPRVEGRPRRAGVSSFGFSGTNAHVILEEPPVEDEASVSSGTEGPAVPVPVPVVVSAKSEVALRAQADRLAGFMAEHDEADVLDVAVQLTRRAGLEHRVVLPVAAADREGLLAGLRALAAGELEPASVVRGRVRPGRVAVLFSGQGAQRAGMGRELCAAFPVFARAFDEACSLLEAELAGTDLAGGVRLREIILGEGDVLNQTVFAQAGLFAFETALYRLLESFGVRPDFVAGHSLGEITAAHVAGVLELADACRLVAARGRLMQALPAGGAMAAIGCGEEEIAPVLAGHDQVAVAAVNAPGAVVVSGAADQVAEVVEWARERGYRTRPLRVSHAFHSPLMEPMLEEFAAVAASLVFHPPTVALVSGVSGQPAGSQITEPGYWVEHVQQPVRFADVVTTLRGHGVGCFIEAGPDAQLTPMIEQTLAHHDDEDRRDGEEPSVVALLRRDRDETAQLVAGLGLAWTRGTGVDWTAWPAWTTGAGPRIGHLDLPTYAFQRRYYWLLPPGRPQSGGAAVTDRPSVFKVAWRQLEPASAVATGDTFVIDSTGVADADDVIERVRSALRTVLADLQGWFGEGDTRPVVVVTRGAVTVADGEVPDPAQAAVWGLVRAAQSEEPGRITLVDLDPEVEDAAVPAAVDGGEDGLADDVRAALACGEPEVALRGGGLWVPRLSHVESVDLNGRASSSPVGEEAAGEESVAAWPTDGTTLITGGTGGLGALVARHLVVEHGVRHLLLVSRRGLDAPGAAELRDELAGLNAEVTVAACDVGDRDALATLLEGISDANPLRAVVHAAGVVDDGVISSLSAERVEAVLRPKVDAAWHLHELTRDGDLARFVVFSSLAGVVDGAGQGNYAAANAFVDALAVARAGEGLPAVSLAWGPWSEERGMAGRIGARDEARMRASGHVSLTADQGLALLDAGLEAGQAHLVAARFDPAALGRRDDLPALLRELAGPAARPAADTSAAGGDGEVPPVVAELAHLSAQQRQRRLLDVVCGQAAATLGHDSAEAIDADRPFQEFGFDSLTAVELRNRLHTVTGLRLTPTLVFDHPTPRALAAHLDAALSGTVARRPVPAATPSGSAGDPIVVVGMACRFPGQVTSPEDLWQLLVDDRDGITGFPTDRGWNLGSLFHPDPDHSGTSYVRTGGFLSGAADFDPEFFALSPREAAAMDPQQRLILETSWEALEQAGIDPSGLRGTPTGVFTGVMANDYGSGALTTPEAEGLVATGTQGSVVSGRVSYAFGLEGPAVSVDTACSSSLVALHLAAQALRSGECDLALAGGVTVMATPDAFVEFSRQRGLAADGRCKSFAEAADGVGWGEGVGVLVVERLSDARRHGHRVLAVLRGSAVNQDGASNGLTAPNGPSQERVIAQALAAAELTPGDVDVVEAHGTGTALGDPIEAQALLAAYGQDRQAPLWLGSVKSNLGHTQAAAGVAGVIKMILAMRHGLLPKTLHVDAPSSKVDWSGGAVELLTEPQPWPQDTDRPRRAGVSSFGISGTNAHVILEEPPAVGADTVAPTAEIVADAVRDDGEPTQERAAISATASDETEDTAATPLLPVLLSAKSEAALRAQAGRLAGFVAEHDAAGPVEVAAGLARRAALEHRAVLPAADREALLAGLRALATDEPAALAIRGRVRPGRVAVLFSGQGAQRPGMGRELYAAFPVFARAFDEACALLEAELTAEVVTDLAGGVGLREIILGESDVLDQTVFAQAGLFAFETALYRLLESLGIQPDFVAGHSLGEITAAHVAGVLDLADACRLVAARGRLMQALPAGGAMAAIGCGEEEIAPVLAGHDQVAVAAVNAPGAVVVSGAAGQVEQVIEWARQQGYRTRPLRVSHAFHSPLMEPMLAEFRQVVAGLTLRRPELALVSNVSGDLAGEEITDPGYWVEHVRRPVRFADTVTTLQGHGVSCFIEAGPDAQLTPMIEQTLTHQDGEESSVVALLRRDRDETSQLIAGLGQAWMCGIGVDWTAWPTDPAGARIDDLDLPTYPFQHRRYWLQSAPTGDPAALGQTAADHPILGAVVEQPDGGAILTGRLSVTAQPWLVDHAINGTPILPGTAFVELALHAGDQVGCPAIDELTLHTPLPIADTSGGIVVQVTVTAPDEDGRRQIGIHSKDDDGQWTRHATGTLTPTPAIPADLSHAWPPPGAEPLDATGLYDRLVDHGYGYGPAFHGLARAWQHGDDLYADITLPEEAGQTTRYGLHPALFDATTHVALLAGEDAGEGGPLIPFNWNGVTLHAIGATALRVRLHPEPDGGFRLDLADPTGRPVATLETVASRPAAEADPSAPTAASVARWVTEVVWRPLTGASAADNGGEPALRDGTAVVDATGDAGDTAGDLPDKVRLRVGAVLAELQARLAEEDQQPVLVATRGAVAVTDGETPDPAGAAVWGLVRAAQQEHPGRITLVDLEPARTRGRAAPADGTGAQSELSTLESSALSDDEPEVAIRSDRSWVPRLERARLGEEPAAAAWPVDGTTLITGGTGGLGALVARHLVDEHGVRHLLLVSRRGLDAPGAAELRDELAEQGAEVTVAAVDVGDRDALAVLLEGISDANPLRAVVHAAGVVDDGVISSLSAERVGAVLRPKVDAAWHLDELTRKRDVARFVVFSSLAGTLGAAGQGNYAAANAALDALAVSRVGAGLPAVSLAWGVWDAEEGMAGRLSDRERERMVREGLIPLSAGVGLSVLDRVVVEDRRGVVVAAGWSLGALRAGSAERLPALLRDLVGVRRRAAADVPAGGGSFADRLADLSAAERQTAVTELVRAQAAAVLGYGAAESVPVDRAFQELGVDSLMAVDLRNRLGRAVGLTLPATLIFDHPSVKALTEFVLRRLVGGQADQRRTRRPAAVTDDPVVIVGMACRYPGGVDDPERLWRLLVDGVDAVGGFPGDRGWDVAGLYDPEPGKPGRSYAREGGFLYGAAEFDPAFFGISPREAAEMDPQERQFLEVCWAGLERAGIDPTSLRESSAGVFAGVMYHDYAPSGTGGATISGRVAYTLGLEGPAVSVDTACSSSLVALHLAAQALRSGECDLALAGGVTVMATPDAFVEFSRQRGLAADGRCKSFAEAADGVGWGEGVGVLVVERLSDARRHGHRVLAVLRGSAVNQDGASNGLTAPNGPSQERVIAQALASAGIGPAQVDVVEGHGTGTALGDPIEAQALLAAYGQDRQSPLWLGSVKSNLGHTQAAAGVAGIIKMILAMRHGLLPKTLHVDAPSSKVEWSGGAVELLTEAQPWPRAADRTRRAGVSSFGISGTNAHIILEEPPAEEEPLREPRTGEPSGERDSRATVTAEGGPVPVVVSAKNEAALRAQAGQLAGFMTEHDEADVLSVAVELTRRAALEHRAVLPAADREALLAGLRALATDEPAAAVVGRVRPGRVAVLFSGQGAQRPGMGRELYAAFPVFARAFDEACSLLEAELTAEVVTDLAGGVRLREIILGEGDGSAADGVLDQTVFAQAGLFAFETALFRLLESFGVRPDFVAGHSLGEITAAHVAGVLDLADACRLVAARGRLMQALPAGGAMAAIGCGEEEIAPVLHGEISVAAVNAPGAVVVSGASDQVQQVIEWARQQGYRTRPLRVSHAFHSPLMEPMLAEFEQVVAGLTLRRPELALVSNVSGDLADEEITDPGYWVEHVRRPVRFADTVTTLHGHGVGCFIEAGPDAQLTPMIEQALAHDDNEDRRDGEEPSVVALLRRDRDETAQLVSGLGLAWTRGIDVHWTAWPTGARTGHLDLPTYPFQHRRYWVHSAPAGDPAALGLGAADHPILGAVVEQPDGGAILTGRLSVSAQPWLADHAINGTPILPGTAFVELALRAGDQVGCPVIDELTLHAPLPIPDTTESITLQIILSSPDEDGRHQIGIHSKDDHGHWTQHATGTLTPVIPADTPADLSDAWPPPGAQSLDTTGLYDRLVDHGYGYGPAFHGLTRAWADGDDLYAEVSLPTDLADPAGYGVHPALLDAALHVGMLAGQDGGQGEEGPLIPFNWNGITLHAAGATTLRVRSRRLDGDAVTRLDVADPAGRPVVSVEALTARPLAPGQLSGAVPSRWLYEVAWRPLATEISAGAGVLDVAMLNVASSAGAGSAAPGAGAGGGEPVDGDVPVRVRRAVGDVLGELQTWLAEGDTRPVVVVTRGAVAVADGETPDPAQAAVWGLVRAAQAEEPGRITLVDLDPEAQDAQAALGEEGASASAVPVTIDGSEDGLSGGVRAALATGEPEVALRDGRLWASRMTHIASPDPDGGAFSPGKVGGKDADMTWPVDGTTLITGGTGGLGALVARHLVVEHGVRHLLLVSRRGLDAPGAAELRDELAEQGAEVTVAACDVGDRDALAVVLEGISDASPLRAVVHAAGVVDDGVISSLSAERVGAVLRPKVDAAWHLDELTRKRDVARFVVFSSLAGTLGAAGQGNYAAANAALDALAVSRVGAGLPAVSLAWGVWDAEEGMAGRLSDRERERMVREGLIPLSAGVGLSVLDRVVAEDRRGVVVAAGWSLGALRAGSAERLPALLRDLVGVRRRAAADVPAGGGSFADRLAELSAAEREAAVLELVRARAAAVLGHDSPASVPVDQAFQELGVDSLAAVELRNGLGAALGLRLPTTLVFDHPSVRAVVDYLIKRIAPKTDGGDHGAADGRDETAIRAALQTVPLATLRAAGLLDALLELAGVRPDGANGAAAPDETADLDAIDELDAESLIRMALNNGQPDDETEEG</sequence>
<protein>
    <submittedName>
        <fullName evidence="14">Pimaricinolide synthase PimS1</fullName>
    </submittedName>
</protein>
<reference evidence="14 15" key="1">
    <citation type="submission" date="2016-10" db="EMBL/GenBank/DDBJ databases">
        <authorList>
            <person name="de Groot N.N."/>
        </authorList>
    </citation>
    <scope>NUCLEOTIDE SEQUENCE [LARGE SCALE GENOMIC DNA]</scope>
    <source>
        <strain evidence="14 15">CGMCC 4.5598</strain>
    </source>
</reference>
<keyword evidence="8" id="KW-0012">Acyltransferase</keyword>
<evidence type="ECO:0000256" key="6">
    <source>
        <dbReference type="ARBA" id="ARBA00023194"/>
    </source>
</evidence>
<feature type="compositionally biased region" description="Basic and acidic residues" evidence="10">
    <location>
        <begin position="3697"/>
        <end position="3714"/>
    </location>
</feature>
<feature type="domain" description="Ketosynthase family 3 (KS3)" evidence="12">
    <location>
        <begin position="1511"/>
        <end position="1935"/>
    </location>
</feature>
<dbReference type="SUPFAM" id="SSF52151">
    <property type="entry name" value="FabD/lysophospholipase-like"/>
    <property type="match status" value="3"/>
</dbReference>
<dbReference type="Pfam" id="PF08659">
    <property type="entry name" value="KR"/>
    <property type="match status" value="3"/>
</dbReference>
<proteinExistence type="predicted"/>
<dbReference type="InterPro" id="IPR049900">
    <property type="entry name" value="PKS_mFAS_DH"/>
</dbReference>
<dbReference type="GO" id="GO:0006633">
    <property type="term" value="P:fatty acid biosynthetic process"/>
    <property type="evidence" value="ECO:0007669"/>
    <property type="project" value="InterPro"/>
</dbReference>
<dbReference type="Gene3D" id="3.30.70.3290">
    <property type="match status" value="3"/>
</dbReference>
<dbReference type="InterPro" id="IPR014043">
    <property type="entry name" value="Acyl_transferase_dom"/>
</dbReference>
<keyword evidence="6" id="KW-0045">Antibiotic biosynthesis</keyword>
<gene>
    <name evidence="14" type="ORF">SAMN05421811_102193</name>
</gene>
<feature type="active site" description="Proton donor; for dehydratase activity" evidence="9">
    <location>
        <position position="4386"/>
    </location>
</feature>
<dbReference type="SUPFAM" id="SSF51735">
    <property type="entry name" value="NAD(P)-binding Rossmann-fold domains"/>
    <property type="match status" value="6"/>
</dbReference>
<dbReference type="InterPro" id="IPR020807">
    <property type="entry name" value="PKS_DH"/>
</dbReference>
<dbReference type="InterPro" id="IPR036291">
    <property type="entry name" value="NAD(P)-bd_dom_sf"/>
</dbReference>
<evidence type="ECO:0000259" key="12">
    <source>
        <dbReference type="PROSITE" id="PS52004"/>
    </source>
</evidence>
<dbReference type="InterPro" id="IPR042104">
    <property type="entry name" value="PKS_dehydratase_sf"/>
</dbReference>
<feature type="region of interest" description="Disordered" evidence="10">
    <location>
        <begin position="2843"/>
        <end position="2875"/>
    </location>
</feature>
<dbReference type="InterPro" id="IPR001227">
    <property type="entry name" value="Ac_transferase_dom_sf"/>
</dbReference>
<dbReference type="SUPFAM" id="SSF101173">
    <property type="entry name" value="Docking domain B of the erythromycin polyketide synthase (DEBS)"/>
    <property type="match status" value="1"/>
</dbReference>
<dbReference type="Pfam" id="PF14765">
    <property type="entry name" value="PS-DH"/>
    <property type="match status" value="2"/>
</dbReference>
<dbReference type="GO" id="GO:0004315">
    <property type="term" value="F:3-oxoacyl-[acyl-carrier-protein] synthase activity"/>
    <property type="evidence" value="ECO:0007669"/>
    <property type="project" value="InterPro"/>
</dbReference>
<feature type="region of interest" description="C-terminal hotdog fold" evidence="9">
    <location>
        <begin position="4326"/>
        <end position="4467"/>
    </location>
</feature>
<feature type="region of interest" description="Disordered" evidence="10">
    <location>
        <begin position="1957"/>
        <end position="1977"/>
    </location>
</feature>
<keyword evidence="15" id="KW-1185">Reference proteome</keyword>
<dbReference type="InterPro" id="IPR014031">
    <property type="entry name" value="Ketoacyl_synth_C"/>
</dbReference>
<dbReference type="PANTHER" id="PTHR43775:SF51">
    <property type="entry name" value="INACTIVE PHENOLPHTHIOCEROL SYNTHESIS POLYKETIDE SYNTHASE TYPE I PKS1-RELATED"/>
    <property type="match status" value="1"/>
</dbReference>
<dbReference type="PROSITE" id="PS52019">
    <property type="entry name" value="PKS_MFAS_DH"/>
    <property type="match status" value="2"/>
</dbReference>
<evidence type="ECO:0000256" key="7">
    <source>
        <dbReference type="ARBA" id="ARBA00023268"/>
    </source>
</evidence>
<comment type="pathway">
    <text evidence="2">Antibiotic biosynthesis.</text>
</comment>
<dbReference type="GO" id="GO:0004312">
    <property type="term" value="F:fatty acid synthase activity"/>
    <property type="evidence" value="ECO:0007669"/>
    <property type="project" value="TreeGrafter"/>
</dbReference>
<dbReference type="Pfam" id="PF16197">
    <property type="entry name" value="KAsynt_C_assoc"/>
    <property type="match status" value="3"/>
</dbReference>
<dbReference type="Gene3D" id="3.10.129.110">
    <property type="entry name" value="Polyketide synthase dehydratase"/>
    <property type="match status" value="2"/>
</dbReference>
<dbReference type="InterPro" id="IPR018201">
    <property type="entry name" value="Ketoacyl_synth_AS"/>
</dbReference>
<dbReference type="InterPro" id="IPR020806">
    <property type="entry name" value="PKS_PP-bd"/>
</dbReference>
<feature type="region of interest" description="N-terminal hotdog fold" evidence="9">
    <location>
        <begin position="2446"/>
        <end position="2567"/>
    </location>
</feature>
<dbReference type="STRING" id="568860.SAMN05421811_102193"/>
<dbReference type="InterPro" id="IPR006162">
    <property type="entry name" value="Ppantetheine_attach_site"/>
</dbReference>
<dbReference type="InterPro" id="IPR057326">
    <property type="entry name" value="KR_dom"/>
</dbReference>
<evidence type="ECO:0000256" key="3">
    <source>
        <dbReference type="ARBA" id="ARBA00022450"/>
    </source>
</evidence>
<keyword evidence="5" id="KW-0808">Transferase</keyword>
<feature type="active site" description="Proton donor; for dehydratase activity" evidence="9">
    <location>
        <position position="2639"/>
    </location>
</feature>
<dbReference type="InterPro" id="IPR055123">
    <property type="entry name" value="SpnB-like_Rossmann"/>
</dbReference>
<feature type="active site" description="Proton acceptor; for dehydratase activity" evidence="9">
    <location>
        <position position="4222"/>
    </location>
</feature>
<dbReference type="Pfam" id="PF02801">
    <property type="entry name" value="Ketoacyl-synt_C"/>
    <property type="match status" value="3"/>
</dbReference>
<organism evidence="14 15">
    <name type="scientific">Nonomuraea wenchangensis</name>
    <dbReference type="NCBI Taxonomy" id="568860"/>
    <lineage>
        <taxon>Bacteria</taxon>
        <taxon>Bacillati</taxon>
        <taxon>Actinomycetota</taxon>
        <taxon>Actinomycetes</taxon>
        <taxon>Streptosporangiales</taxon>
        <taxon>Streptosporangiaceae</taxon>
        <taxon>Nonomuraea</taxon>
    </lineage>
</organism>
<dbReference type="SMART" id="SM00825">
    <property type="entry name" value="PKS_KS"/>
    <property type="match status" value="3"/>
</dbReference>
<evidence type="ECO:0000256" key="9">
    <source>
        <dbReference type="PROSITE-ProRule" id="PRU01363"/>
    </source>
</evidence>
<comment type="cofactor">
    <cofactor evidence="1">
        <name>pantetheine 4'-phosphate</name>
        <dbReference type="ChEBI" id="CHEBI:47942"/>
    </cofactor>
</comment>
<dbReference type="InterPro" id="IPR050091">
    <property type="entry name" value="PKS_NRPS_Biosynth_Enz"/>
</dbReference>
<dbReference type="SMART" id="SM00826">
    <property type="entry name" value="PKS_DH"/>
    <property type="match status" value="2"/>
</dbReference>
<dbReference type="CDD" id="cd08956">
    <property type="entry name" value="KR_3_FAS_SDR_x"/>
    <property type="match status" value="3"/>
</dbReference>
<feature type="region of interest" description="N-terminal hotdog fold" evidence="9">
    <location>
        <begin position="4191"/>
        <end position="4312"/>
    </location>
</feature>
<evidence type="ECO:0000259" key="11">
    <source>
        <dbReference type="PROSITE" id="PS50075"/>
    </source>
</evidence>
<keyword evidence="3" id="KW-0596">Phosphopantetheine</keyword>
<accession>A0A1I0C6I4</accession>
<evidence type="ECO:0000256" key="1">
    <source>
        <dbReference type="ARBA" id="ARBA00001957"/>
    </source>
</evidence>
<dbReference type="InterPro" id="IPR049551">
    <property type="entry name" value="PKS_DH_C"/>
</dbReference>
<evidence type="ECO:0000256" key="4">
    <source>
        <dbReference type="ARBA" id="ARBA00022553"/>
    </source>
</evidence>
<dbReference type="PROSITE" id="PS00606">
    <property type="entry name" value="KS3_1"/>
    <property type="match status" value="3"/>
</dbReference>
<dbReference type="OrthoDB" id="4537517at2"/>
<feature type="domain" description="Carrier" evidence="11">
    <location>
        <begin position="4967"/>
        <end position="5042"/>
    </location>
</feature>
<dbReference type="InterPro" id="IPR020841">
    <property type="entry name" value="PKS_Beta-ketoAc_synthase_dom"/>
</dbReference>
<feature type="compositionally biased region" description="Low complexity" evidence="10">
    <location>
        <begin position="2859"/>
        <end position="2869"/>
    </location>
</feature>
<dbReference type="SUPFAM" id="SSF55048">
    <property type="entry name" value="Probable ACP-binding domain of malonyl-CoA ACP transacylase"/>
    <property type="match status" value="3"/>
</dbReference>
<dbReference type="PANTHER" id="PTHR43775">
    <property type="entry name" value="FATTY ACID SYNTHASE"/>
    <property type="match status" value="1"/>
</dbReference>
<feature type="active site" description="Proton acceptor; for dehydratase activity" evidence="9">
    <location>
        <position position="2477"/>
    </location>
</feature>